<keyword evidence="5 7" id="KW-1133">Transmembrane helix</keyword>
<evidence type="ECO:0000256" key="2">
    <source>
        <dbReference type="ARBA" id="ARBA00022448"/>
    </source>
</evidence>
<feature type="transmembrane region" description="Helical" evidence="7">
    <location>
        <begin position="152"/>
        <end position="175"/>
    </location>
</feature>
<dbReference type="CDD" id="cd06261">
    <property type="entry name" value="TM_PBP2"/>
    <property type="match status" value="1"/>
</dbReference>
<evidence type="ECO:0000256" key="7">
    <source>
        <dbReference type="RuleBase" id="RU363032"/>
    </source>
</evidence>
<dbReference type="Gene3D" id="1.10.3720.10">
    <property type="entry name" value="MetI-like"/>
    <property type="match status" value="1"/>
</dbReference>
<evidence type="ECO:0000313" key="10">
    <source>
        <dbReference type="Proteomes" id="UP001474181"/>
    </source>
</evidence>
<protein>
    <submittedName>
        <fullName evidence="9">ABC transporter permease</fullName>
    </submittedName>
</protein>
<comment type="similarity">
    <text evidence="7">Belongs to the binding-protein-dependent transport system permease family.</text>
</comment>
<reference evidence="9 10" key="1">
    <citation type="submission" date="2024-06" db="EMBL/GenBank/DDBJ databases">
        <title>The Natural Products Discovery Center: Release of the First 8490 Sequenced Strains for Exploring Actinobacteria Biosynthetic Diversity.</title>
        <authorList>
            <person name="Kalkreuter E."/>
            <person name="Kautsar S.A."/>
            <person name="Yang D."/>
            <person name="Bader C.D."/>
            <person name="Teijaro C.N."/>
            <person name="Fluegel L."/>
            <person name="Davis C.M."/>
            <person name="Simpson J.R."/>
            <person name="Lauterbach L."/>
            <person name="Steele A.D."/>
            <person name="Gui C."/>
            <person name="Meng S."/>
            <person name="Li G."/>
            <person name="Viehrig K."/>
            <person name="Ye F."/>
            <person name="Su P."/>
            <person name="Kiefer A.F."/>
            <person name="Nichols A."/>
            <person name="Cepeda A.J."/>
            <person name="Yan W."/>
            <person name="Fan B."/>
            <person name="Jiang Y."/>
            <person name="Adhikari A."/>
            <person name="Zheng C.-J."/>
            <person name="Schuster L."/>
            <person name="Cowan T.M."/>
            <person name="Smanski M.J."/>
            <person name="Chevrette M.G."/>
            <person name="De Carvalho L.P.S."/>
            <person name="Shen B."/>
        </authorList>
    </citation>
    <scope>NUCLEOTIDE SEQUENCE [LARGE SCALE GENOMIC DNA]</scope>
    <source>
        <strain evidence="9 10">NPDC000234</strain>
    </source>
</reference>
<feature type="transmembrane region" description="Helical" evidence="7">
    <location>
        <begin position="247"/>
        <end position="271"/>
    </location>
</feature>
<feature type="transmembrane region" description="Helical" evidence="7">
    <location>
        <begin position="118"/>
        <end position="140"/>
    </location>
</feature>
<dbReference type="Proteomes" id="UP001474181">
    <property type="component" value="Unassembled WGS sequence"/>
</dbReference>
<name>A0ABV1XD67_9ACTN</name>
<evidence type="ECO:0000256" key="6">
    <source>
        <dbReference type="ARBA" id="ARBA00023136"/>
    </source>
</evidence>
<feature type="domain" description="ABC transmembrane type-1" evidence="8">
    <location>
        <begin position="114"/>
        <end position="314"/>
    </location>
</feature>
<comment type="subcellular location">
    <subcellularLocation>
        <location evidence="1 7">Cell membrane</location>
        <topology evidence="1 7">Multi-pass membrane protein</topology>
    </subcellularLocation>
</comment>
<keyword evidence="4 7" id="KW-0812">Transmembrane</keyword>
<dbReference type="EMBL" id="JBEPEK010000700">
    <property type="protein sequence ID" value="MER7186977.1"/>
    <property type="molecule type" value="Genomic_DNA"/>
</dbReference>
<dbReference type="PROSITE" id="PS50928">
    <property type="entry name" value="ABC_TM1"/>
    <property type="match status" value="1"/>
</dbReference>
<evidence type="ECO:0000256" key="4">
    <source>
        <dbReference type="ARBA" id="ARBA00022692"/>
    </source>
</evidence>
<dbReference type="RefSeq" id="WP_350791059.1">
    <property type="nucleotide sequence ID" value="NZ_JBEPEK010000700.1"/>
</dbReference>
<keyword evidence="6 7" id="KW-0472">Membrane</keyword>
<proteinExistence type="inferred from homology"/>
<evidence type="ECO:0000256" key="3">
    <source>
        <dbReference type="ARBA" id="ARBA00022475"/>
    </source>
</evidence>
<dbReference type="SUPFAM" id="SSF161098">
    <property type="entry name" value="MetI-like"/>
    <property type="match status" value="1"/>
</dbReference>
<dbReference type="InterPro" id="IPR000515">
    <property type="entry name" value="MetI-like"/>
</dbReference>
<keyword evidence="3" id="KW-1003">Cell membrane</keyword>
<dbReference type="InterPro" id="IPR035906">
    <property type="entry name" value="MetI-like_sf"/>
</dbReference>
<sequence length="324" mass="33688">MTAASAAGAGGRLGPAGLVRAVLRRLGSAVAVLAGAATLAFVALQLIPGDPVSVLLGPANAGSPAVRAEIRREYGFDRPVADQYLHYLGRLVRGDLGESYQLQRPVWSLIGDQLWPTVQLAVAGLVLAAVLAVLSAVATAGRRPALRAFASVWELIAASTPSYWVGIVLLTVFSFRFRLFPVAGADGFAALVLPAVTLALPLAGVLAQVLREGLEAALEQPFVVTARSRGVGRTAVRLRHALRHAAIPLLTLAGWLTGSLLGGAVLVEAVFGRPGLGSLVLQAVTAKDMPVVIGVVLLSAFVFVVISTVVELLYPVIDPRLRSA</sequence>
<dbReference type="Pfam" id="PF19300">
    <property type="entry name" value="BPD_transp_1_N"/>
    <property type="match status" value="1"/>
</dbReference>
<evidence type="ECO:0000313" key="9">
    <source>
        <dbReference type="EMBL" id="MER7186977.1"/>
    </source>
</evidence>
<keyword evidence="2 7" id="KW-0813">Transport</keyword>
<dbReference type="InterPro" id="IPR045621">
    <property type="entry name" value="BPD_transp_1_N"/>
</dbReference>
<evidence type="ECO:0000256" key="5">
    <source>
        <dbReference type="ARBA" id="ARBA00022989"/>
    </source>
</evidence>
<dbReference type="Pfam" id="PF00528">
    <property type="entry name" value="BPD_transp_1"/>
    <property type="match status" value="1"/>
</dbReference>
<comment type="caution">
    <text evidence="9">The sequence shown here is derived from an EMBL/GenBank/DDBJ whole genome shotgun (WGS) entry which is preliminary data.</text>
</comment>
<dbReference type="PANTHER" id="PTHR43163">
    <property type="entry name" value="DIPEPTIDE TRANSPORT SYSTEM PERMEASE PROTEIN DPPB-RELATED"/>
    <property type="match status" value="1"/>
</dbReference>
<accession>A0ABV1XD67</accession>
<organism evidence="9 10">
    <name type="scientific">Streptomyces hyaluromycini</name>
    <dbReference type="NCBI Taxonomy" id="1377993"/>
    <lineage>
        <taxon>Bacteria</taxon>
        <taxon>Bacillati</taxon>
        <taxon>Actinomycetota</taxon>
        <taxon>Actinomycetes</taxon>
        <taxon>Kitasatosporales</taxon>
        <taxon>Streptomycetaceae</taxon>
        <taxon>Streptomyces</taxon>
    </lineage>
</organism>
<evidence type="ECO:0000259" key="8">
    <source>
        <dbReference type="PROSITE" id="PS50928"/>
    </source>
</evidence>
<feature type="transmembrane region" description="Helical" evidence="7">
    <location>
        <begin position="26"/>
        <end position="47"/>
    </location>
</feature>
<evidence type="ECO:0000256" key="1">
    <source>
        <dbReference type="ARBA" id="ARBA00004651"/>
    </source>
</evidence>
<feature type="transmembrane region" description="Helical" evidence="7">
    <location>
        <begin position="291"/>
        <end position="314"/>
    </location>
</feature>
<dbReference type="PANTHER" id="PTHR43163:SF6">
    <property type="entry name" value="DIPEPTIDE TRANSPORT SYSTEM PERMEASE PROTEIN DPPB-RELATED"/>
    <property type="match status" value="1"/>
</dbReference>
<gene>
    <name evidence="9" type="ORF">ABT404_47245</name>
</gene>
<feature type="transmembrane region" description="Helical" evidence="7">
    <location>
        <begin position="187"/>
        <end position="210"/>
    </location>
</feature>
<keyword evidence="10" id="KW-1185">Reference proteome</keyword>